<dbReference type="Gene3D" id="3.40.50.2300">
    <property type="match status" value="1"/>
</dbReference>
<evidence type="ECO:0000259" key="1">
    <source>
        <dbReference type="Pfam" id="PF01451"/>
    </source>
</evidence>
<reference evidence="2 3" key="1">
    <citation type="submission" date="2016-10" db="EMBL/GenBank/DDBJ databases">
        <authorList>
            <person name="de Groot N.N."/>
        </authorList>
    </citation>
    <scope>NUCLEOTIDE SEQUENCE [LARGE SCALE GENOMIC DNA]</scope>
    <source>
        <strain evidence="2 3">CGMCC 4.6533</strain>
    </source>
</reference>
<dbReference type="SUPFAM" id="SSF52788">
    <property type="entry name" value="Phosphotyrosine protein phosphatases I"/>
    <property type="match status" value="1"/>
</dbReference>
<dbReference type="OrthoDB" id="9784339at2"/>
<proteinExistence type="predicted"/>
<protein>
    <submittedName>
        <fullName evidence="2">Low molecular weight phosphotyrosine protein phosphatase</fullName>
    </submittedName>
</protein>
<dbReference type="STRING" id="633440.SAMN05421869_12136"/>
<gene>
    <name evidence="2" type="ORF">SAMN05421869_12136</name>
</gene>
<dbReference type="EMBL" id="FNDJ01000021">
    <property type="protein sequence ID" value="SDL00156.1"/>
    <property type="molecule type" value="Genomic_DNA"/>
</dbReference>
<dbReference type="Pfam" id="PF01451">
    <property type="entry name" value="LMWPc"/>
    <property type="match status" value="1"/>
</dbReference>
<keyword evidence="3" id="KW-1185">Reference proteome</keyword>
<accession>A0A1G9GHM4</accession>
<dbReference type="InterPro" id="IPR036196">
    <property type="entry name" value="Ptyr_pPase_sf"/>
</dbReference>
<dbReference type="RefSeq" id="WP_090942675.1">
    <property type="nucleotide sequence ID" value="NZ_FNDJ01000021.1"/>
</dbReference>
<dbReference type="Proteomes" id="UP000199202">
    <property type="component" value="Unassembled WGS sequence"/>
</dbReference>
<evidence type="ECO:0000313" key="3">
    <source>
        <dbReference type="Proteomes" id="UP000199202"/>
    </source>
</evidence>
<dbReference type="AlphaFoldDB" id="A0A1G9GHM4"/>
<dbReference type="InterPro" id="IPR023485">
    <property type="entry name" value="Ptyr_pPase"/>
</dbReference>
<organism evidence="2 3">
    <name type="scientific">Nonomuraea jiangxiensis</name>
    <dbReference type="NCBI Taxonomy" id="633440"/>
    <lineage>
        <taxon>Bacteria</taxon>
        <taxon>Bacillati</taxon>
        <taxon>Actinomycetota</taxon>
        <taxon>Actinomycetes</taxon>
        <taxon>Streptosporangiales</taxon>
        <taxon>Streptosporangiaceae</taxon>
        <taxon>Nonomuraea</taxon>
    </lineage>
</organism>
<sequence>MSDEFGILPVCTADICRSAMAEVITRAMLRSTAQPMAVPMTVAGAGVSAPTGHAMAPHAITTLDRLGLDPAAERRHPRRAAQLAWLTVDMLKSGTRTAGMTVRWK</sequence>
<evidence type="ECO:0000313" key="2">
    <source>
        <dbReference type="EMBL" id="SDL00156.1"/>
    </source>
</evidence>
<name>A0A1G9GHM4_9ACTN</name>
<feature type="domain" description="Phosphotyrosine protein phosphatase I" evidence="1">
    <location>
        <begin position="8"/>
        <end position="70"/>
    </location>
</feature>